<feature type="compositionally biased region" description="Polar residues" evidence="1">
    <location>
        <begin position="621"/>
        <end position="633"/>
    </location>
</feature>
<dbReference type="InterPro" id="IPR034325">
    <property type="entry name" value="S-100_dom"/>
</dbReference>
<feature type="compositionally biased region" description="Polar residues" evidence="1">
    <location>
        <begin position="153"/>
        <end position="164"/>
    </location>
</feature>
<feature type="compositionally biased region" description="Basic and acidic residues" evidence="1">
    <location>
        <begin position="308"/>
        <end position="323"/>
    </location>
</feature>
<gene>
    <name evidence="4" type="primary">TCHHL1</name>
</gene>
<feature type="compositionally biased region" description="Basic and acidic residues" evidence="1">
    <location>
        <begin position="382"/>
        <end position="409"/>
    </location>
</feature>
<dbReference type="PANTHER" id="PTHR47612:SF1">
    <property type="entry name" value="TRICHOHYALIN-LIKE PROTEIN 1"/>
    <property type="match status" value="1"/>
</dbReference>
<feature type="compositionally biased region" description="Polar residues" evidence="1">
    <location>
        <begin position="573"/>
        <end position="599"/>
    </location>
</feature>
<dbReference type="SMART" id="SM01394">
    <property type="entry name" value="S_100"/>
    <property type="match status" value="1"/>
</dbReference>
<feature type="compositionally biased region" description="Basic and acidic residues" evidence="1">
    <location>
        <begin position="135"/>
        <end position="148"/>
    </location>
</feature>
<feature type="compositionally biased region" description="Basic and acidic residues" evidence="1">
    <location>
        <begin position="694"/>
        <end position="704"/>
    </location>
</feature>
<dbReference type="Gene3D" id="1.10.238.10">
    <property type="entry name" value="EF-hand"/>
    <property type="match status" value="1"/>
</dbReference>
<feature type="compositionally biased region" description="Basic and acidic residues" evidence="1">
    <location>
        <begin position="741"/>
        <end position="761"/>
    </location>
</feature>
<feature type="compositionally biased region" description="Basic and acidic residues" evidence="1">
    <location>
        <begin position="919"/>
        <end position="930"/>
    </location>
</feature>
<feature type="compositionally biased region" description="Basic and acidic residues" evidence="1">
    <location>
        <begin position="212"/>
        <end position="221"/>
    </location>
</feature>
<dbReference type="Proteomes" id="UP000504640">
    <property type="component" value="Unplaced"/>
</dbReference>
<dbReference type="InterPro" id="IPR013787">
    <property type="entry name" value="S100_Ca-bd_sub"/>
</dbReference>
<feature type="compositionally biased region" description="Acidic residues" evidence="1">
    <location>
        <begin position="772"/>
        <end position="785"/>
    </location>
</feature>
<accession>A0A6J3HC83</accession>
<evidence type="ECO:0000256" key="1">
    <source>
        <dbReference type="SAM" id="MobiDB-lite"/>
    </source>
</evidence>
<dbReference type="InterPro" id="IPR042937">
    <property type="entry name" value="TCHHL1"/>
</dbReference>
<feature type="compositionally biased region" description="Polar residues" evidence="1">
    <location>
        <begin position="291"/>
        <end position="307"/>
    </location>
</feature>
<dbReference type="RefSeq" id="XP_032127472.1">
    <property type="nucleotide sequence ID" value="XM_032271581.1"/>
</dbReference>
<dbReference type="GO" id="GO:0046914">
    <property type="term" value="F:transition metal ion binding"/>
    <property type="evidence" value="ECO:0007669"/>
    <property type="project" value="InterPro"/>
</dbReference>
<dbReference type="SUPFAM" id="SSF47473">
    <property type="entry name" value="EF-hand"/>
    <property type="match status" value="1"/>
</dbReference>
<sequence length="939" mass="103959">MGEGQKGRPWYLLPEGPILENELCLFFLTASLEFVKMPRLLRDVLCVIETFHKYASEDSNQTTLTSRELKQLLQGEFGDFLQPCVLHAVEKNLNLLNIDSNYIISFDEFVLAIFNLLNLCYLDIQSLLSSELRQVTKPEKEKPDDVDLRTATGDGQWTAGTSPTQEERMLPSGMASSSQLMPEESGAVGNNRVDPWREAKTHNFPGEASEYNDPKNQHLEGDEQSQEVPQDVPTTENNEGQLKTKKPMEGSKQTTSPTERKGQDKEIPRERDEPAREKSVSKIRDQFGEQEGNSGTQSSPAQEATQRPSEDQKVRIEKEKHSNTQEPSLQGEDEPNSEHADMPEQAAARKPSQTQKSTDPEDVCRTFDNQEPGKGADQTPAETKKSGETEDYGRTSEFQEKECETKDLQDQGGCRNGSESSDMRDERKERRGPETHGTAGQKEHDRKTQPLLLETQTQDGKYQELQGLSKSKDAEKGSETQYLSSEGDQTHPELKGAAVSGEEAEHTEEGTAEAFVNSKNAPAAEGTLEAKEKTRDLAPLEKQSAGENSRVTKTHDKPVEEEDGYQREDPESPITQNDKGSSETPNSLVSEEGNSSSKTGELPIQGDSQSQGYSHGESAQGGHNNNSGTQRQGTPGEKNRAQEAVVLAVRGEDIQLTEDQEQPAREKHKSQGSGTKGPGAAVEPNGHPEAQESTTRDENRKSLEIEITGALDEDFTDQLSLMQLPGKGESRNKLKIQGPSSKEKKGRAPEAQDTLLKRLDEDNSASPQIQLETEEPITLEEEDASPQELAGEGDNQQRPTKEEHNSSVSWSSLKKQMQRDQEPCSVEKSTVHSSPLYQYLQQKILQETNINQEEHQKQVQIAQASGPGLCSVSLTSEISDCSVFFNYSQASQPYTRGLPLDESPTGTQETPAPQALEVKQGHPQRERLVPQREASTTKQ</sequence>
<feature type="compositionally biased region" description="Basic and acidic residues" evidence="1">
    <location>
        <begin position="528"/>
        <end position="539"/>
    </location>
</feature>
<feature type="compositionally biased region" description="Basic and acidic residues" evidence="1">
    <location>
        <begin position="258"/>
        <end position="287"/>
    </location>
</feature>
<dbReference type="InterPro" id="IPR011992">
    <property type="entry name" value="EF-hand-dom_pair"/>
</dbReference>
<feature type="compositionally biased region" description="Basic and acidic residues" evidence="1">
    <location>
        <begin position="553"/>
        <end position="570"/>
    </location>
</feature>
<feature type="compositionally biased region" description="Basic and acidic residues" evidence="1">
    <location>
        <begin position="421"/>
        <end position="434"/>
    </location>
</feature>
<protein>
    <submittedName>
        <fullName evidence="4">Trichohyalin-like protein 1</fullName>
    </submittedName>
</protein>
<dbReference type="Pfam" id="PF01023">
    <property type="entry name" value="S_100"/>
    <property type="match status" value="1"/>
</dbReference>
<dbReference type="GeneID" id="116544968"/>
<evidence type="ECO:0000259" key="2">
    <source>
        <dbReference type="SMART" id="SM01394"/>
    </source>
</evidence>
<evidence type="ECO:0000313" key="3">
    <source>
        <dbReference type="Proteomes" id="UP000504640"/>
    </source>
</evidence>
<dbReference type="PANTHER" id="PTHR47612">
    <property type="entry name" value="TRICHOHYALIN-LIKE PROTEIN 1"/>
    <property type="match status" value="1"/>
</dbReference>
<proteinExistence type="predicted"/>
<feature type="region of interest" description="Disordered" evidence="1">
    <location>
        <begin position="135"/>
        <end position="832"/>
    </location>
</feature>
<feature type="domain" description="S100/CaBP-9k-type calcium binding subdomain" evidence="2">
    <location>
        <begin position="40"/>
        <end position="82"/>
    </location>
</feature>
<feature type="region of interest" description="Disordered" evidence="1">
    <location>
        <begin position="893"/>
        <end position="939"/>
    </location>
</feature>
<dbReference type="AlphaFoldDB" id="A0A6J3HC83"/>
<dbReference type="CDD" id="cd00213">
    <property type="entry name" value="S-100"/>
    <property type="match status" value="1"/>
</dbReference>
<dbReference type="CTD" id="126637"/>
<name>A0A6J3HC83_SAPAP</name>
<feature type="compositionally biased region" description="Polar residues" evidence="1">
    <location>
        <begin position="226"/>
        <end position="241"/>
    </location>
</feature>
<reference evidence="4" key="1">
    <citation type="submission" date="2025-08" db="UniProtKB">
        <authorList>
            <consortium name="RefSeq"/>
        </authorList>
    </citation>
    <scope>IDENTIFICATION</scope>
    <source>
        <tissue evidence="4">Blood</tissue>
    </source>
</reference>
<keyword evidence="3" id="KW-1185">Reference proteome</keyword>
<evidence type="ECO:0000313" key="4">
    <source>
        <dbReference type="RefSeq" id="XP_032127472.1"/>
    </source>
</evidence>
<organism evidence="3 4">
    <name type="scientific">Sapajus apella</name>
    <name type="common">Brown-capped capuchin</name>
    <name type="synonym">Cebus apella</name>
    <dbReference type="NCBI Taxonomy" id="9515"/>
    <lineage>
        <taxon>Eukaryota</taxon>
        <taxon>Metazoa</taxon>
        <taxon>Chordata</taxon>
        <taxon>Craniata</taxon>
        <taxon>Vertebrata</taxon>
        <taxon>Euteleostomi</taxon>
        <taxon>Mammalia</taxon>
        <taxon>Eutheria</taxon>
        <taxon>Euarchontoglires</taxon>
        <taxon>Primates</taxon>
        <taxon>Haplorrhini</taxon>
        <taxon>Platyrrhini</taxon>
        <taxon>Cebidae</taxon>
        <taxon>Cebinae</taxon>
        <taxon>Sapajus</taxon>
    </lineage>
</organism>
<feature type="compositionally biased region" description="Polar residues" evidence="1">
    <location>
        <begin position="806"/>
        <end position="815"/>
    </location>
</feature>